<name>A0A1G6VC75_9ACTN</name>
<gene>
    <name evidence="1" type="ORF">SAMN05421872_108282</name>
</gene>
<dbReference type="STRING" id="1045774.SAMN05421872_108282"/>
<reference evidence="1 2" key="1">
    <citation type="submission" date="2016-10" db="EMBL/GenBank/DDBJ databases">
        <authorList>
            <person name="de Groot N.N."/>
        </authorList>
    </citation>
    <scope>NUCLEOTIDE SEQUENCE [LARGE SCALE GENOMIC DNA]</scope>
    <source>
        <strain evidence="1 2">CGMCC 4.6858</strain>
    </source>
</reference>
<dbReference type="OrthoDB" id="4427130at2"/>
<protein>
    <submittedName>
        <fullName evidence="1">Uncharacterized protein</fullName>
    </submittedName>
</protein>
<proteinExistence type="predicted"/>
<dbReference type="AlphaFoldDB" id="A0A1G6VC75"/>
<dbReference type="RefSeq" id="WP_139175586.1">
    <property type="nucleotide sequence ID" value="NZ_FMZM01000008.1"/>
</dbReference>
<keyword evidence="2" id="KW-1185">Reference proteome</keyword>
<organism evidence="1 2">
    <name type="scientific">Nocardioides lianchengensis</name>
    <dbReference type="NCBI Taxonomy" id="1045774"/>
    <lineage>
        <taxon>Bacteria</taxon>
        <taxon>Bacillati</taxon>
        <taxon>Actinomycetota</taxon>
        <taxon>Actinomycetes</taxon>
        <taxon>Propionibacteriales</taxon>
        <taxon>Nocardioidaceae</taxon>
        <taxon>Nocardioides</taxon>
    </lineage>
</organism>
<accession>A0A1G6VC75</accession>
<evidence type="ECO:0000313" key="2">
    <source>
        <dbReference type="Proteomes" id="UP000199034"/>
    </source>
</evidence>
<dbReference type="EMBL" id="FMZM01000008">
    <property type="protein sequence ID" value="SDD51249.1"/>
    <property type="molecule type" value="Genomic_DNA"/>
</dbReference>
<dbReference type="Proteomes" id="UP000199034">
    <property type="component" value="Unassembled WGS sequence"/>
</dbReference>
<evidence type="ECO:0000313" key="1">
    <source>
        <dbReference type="EMBL" id="SDD51249.1"/>
    </source>
</evidence>
<sequence>MLGSSRSPAAGPPDRVLDLFVVPDAVVPLVGARGGQVVAGDLVLSPDRDAGVLAWLNPLVARLAVRLDERPGRDPRDLRLAMPVPARDGSWVVDGWAASRYEPGTTVCTDLDVVVATAHLLHAELAVAVSTRPEALPPVDEPDAQLVDANLVGNVLLDARGAPVVLDVEPAWRPARWAVDRLLSRW</sequence>